<dbReference type="EMBL" id="AP018694">
    <property type="protein sequence ID" value="BBE20474.1"/>
    <property type="molecule type" value="Genomic_DNA"/>
</dbReference>
<dbReference type="RefSeq" id="WP_318348620.1">
    <property type="nucleotide sequence ID" value="NZ_AP018694.1"/>
</dbReference>
<organism evidence="2 3">
    <name type="scientific">Aquipluma nitroreducens</name>
    <dbReference type="NCBI Taxonomy" id="2010828"/>
    <lineage>
        <taxon>Bacteria</taxon>
        <taxon>Pseudomonadati</taxon>
        <taxon>Bacteroidota</taxon>
        <taxon>Bacteroidia</taxon>
        <taxon>Marinilabiliales</taxon>
        <taxon>Prolixibacteraceae</taxon>
        <taxon>Aquipluma</taxon>
    </lineage>
</organism>
<evidence type="ECO:0000313" key="3">
    <source>
        <dbReference type="Proteomes" id="UP001193389"/>
    </source>
</evidence>
<dbReference type="SUPFAM" id="SSF82171">
    <property type="entry name" value="DPP6 N-terminal domain-like"/>
    <property type="match status" value="1"/>
</dbReference>
<dbReference type="AlphaFoldDB" id="A0A5K7SGW2"/>
<dbReference type="GO" id="GO:0047487">
    <property type="term" value="F:oligogalacturonide lyase activity"/>
    <property type="evidence" value="ECO:0007669"/>
    <property type="project" value="InterPro"/>
</dbReference>
<dbReference type="InterPro" id="IPR027946">
    <property type="entry name" value="Ogl_dom"/>
</dbReference>
<reference evidence="2" key="1">
    <citation type="journal article" date="2020" name="Int. J. Syst. Evol. Microbiol.">
        <title>Aquipluma nitroreducens gen. nov. sp. nov., a novel facultatively anaerobic bacterium isolated from a freshwater lake.</title>
        <authorList>
            <person name="Watanabe M."/>
            <person name="Kojima H."/>
            <person name="Fukui M."/>
        </authorList>
    </citation>
    <scope>NUCLEOTIDE SEQUENCE</scope>
    <source>
        <strain evidence="2">MeG22</strain>
    </source>
</reference>
<feature type="domain" description="Oligogalacturonate lyase" evidence="1">
    <location>
        <begin position="104"/>
        <end position="419"/>
    </location>
</feature>
<proteinExistence type="predicted"/>
<name>A0A5K7SGW2_9BACT</name>
<dbReference type="PROSITE" id="PS51257">
    <property type="entry name" value="PROKAR_LIPOPROTEIN"/>
    <property type="match status" value="1"/>
</dbReference>
<dbReference type="Pfam" id="PF14583">
    <property type="entry name" value="Pectate_lyase22"/>
    <property type="match status" value="1"/>
</dbReference>
<dbReference type="Gene3D" id="2.130.10.10">
    <property type="entry name" value="YVTN repeat-like/Quinoprotein amine dehydrogenase"/>
    <property type="match status" value="1"/>
</dbReference>
<dbReference type="InterPro" id="IPR015943">
    <property type="entry name" value="WD40/YVTN_repeat-like_dom_sf"/>
</dbReference>
<dbReference type="Proteomes" id="UP001193389">
    <property type="component" value="Chromosome"/>
</dbReference>
<keyword evidence="3" id="KW-1185">Reference proteome</keyword>
<accession>A0A5K7SGW2</accession>
<sequence length="421" mass="48354">MRPLNIFPIFLLILVSACHSQKPPVIETGSVTPMPNEWIDKDTHHKVVKLTSQMDGNSLSFYFHNNPFIGTDMVFYNSSKQNPDEVTDMKKEETYNSNIKNKQLYSININTKEINQLTFCSSPMNGEIVSEKTKTVFYQINDSIFSLQPATKKVKLVYVFPEDFKASITTVNADGTLLAGSRATEEENKILKNNPNKSDFFNLIYEAKLPKTLFTINIQTGQLNKIFTDNAWLNHVQFSSVNPNLLMFCHEGPWHKVDRVWTIDVNTKQVTQIHHRTIDQEIWGHEWFGKSGKTIWFDLQQPRGELFFVGGYNVASGKEIKYSLERNEWSVHYNSNSTETLFAGDGGDPGAVAKAPDGQWIYLFTPDGDRFKSERLVNMKHHNYKLEPNVHFTPDDKWIIFRANFEGQSNIYAVEIEKSSN</sequence>
<gene>
    <name evidence="2" type="ORF">AQPE_4667</name>
</gene>
<protein>
    <submittedName>
        <fullName evidence="2">Oligogalacturonate lyase</fullName>
    </submittedName>
</protein>
<dbReference type="GO" id="GO:0045490">
    <property type="term" value="P:pectin catabolic process"/>
    <property type="evidence" value="ECO:0007669"/>
    <property type="project" value="InterPro"/>
</dbReference>
<keyword evidence="2" id="KW-0456">Lyase</keyword>
<evidence type="ECO:0000313" key="2">
    <source>
        <dbReference type="EMBL" id="BBE20474.1"/>
    </source>
</evidence>
<evidence type="ECO:0000259" key="1">
    <source>
        <dbReference type="Pfam" id="PF14583"/>
    </source>
</evidence>
<dbReference type="KEGG" id="anf:AQPE_4667"/>